<gene>
    <name evidence="4" type="ORF">Pmani_022344</name>
</gene>
<protein>
    <submittedName>
        <fullName evidence="4">Uncharacterized protein</fullName>
    </submittedName>
</protein>
<proteinExistence type="predicted"/>
<feature type="chain" id="PRO_5042044666" evidence="3">
    <location>
        <begin position="16"/>
        <end position="131"/>
    </location>
</feature>
<keyword evidence="5" id="KW-1185">Reference proteome</keyword>
<dbReference type="InterPro" id="IPR012539">
    <property type="entry name" value="Cuticle_1"/>
</dbReference>
<dbReference type="GO" id="GO:0042302">
    <property type="term" value="F:structural constituent of cuticle"/>
    <property type="evidence" value="ECO:0007669"/>
    <property type="project" value="UniProtKB-KW"/>
</dbReference>
<evidence type="ECO:0000256" key="2">
    <source>
        <dbReference type="ARBA" id="ARBA00022737"/>
    </source>
</evidence>
<reference evidence="4" key="1">
    <citation type="submission" date="2023-11" db="EMBL/GenBank/DDBJ databases">
        <title>Genome assemblies of two species of porcelain crab, Petrolisthes cinctipes and Petrolisthes manimaculis (Anomura: Porcellanidae).</title>
        <authorList>
            <person name="Angst P."/>
        </authorList>
    </citation>
    <scope>NUCLEOTIDE SEQUENCE</scope>
    <source>
        <strain evidence="4">PB745_02</strain>
        <tissue evidence="4">Gill</tissue>
    </source>
</reference>
<organism evidence="4 5">
    <name type="scientific">Petrolisthes manimaculis</name>
    <dbReference type="NCBI Taxonomy" id="1843537"/>
    <lineage>
        <taxon>Eukaryota</taxon>
        <taxon>Metazoa</taxon>
        <taxon>Ecdysozoa</taxon>
        <taxon>Arthropoda</taxon>
        <taxon>Crustacea</taxon>
        <taxon>Multicrustacea</taxon>
        <taxon>Malacostraca</taxon>
        <taxon>Eumalacostraca</taxon>
        <taxon>Eucarida</taxon>
        <taxon>Decapoda</taxon>
        <taxon>Pleocyemata</taxon>
        <taxon>Anomura</taxon>
        <taxon>Galatheoidea</taxon>
        <taxon>Porcellanidae</taxon>
        <taxon>Petrolisthes</taxon>
    </lineage>
</organism>
<evidence type="ECO:0000256" key="1">
    <source>
        <dbReference type="ARBA" id="ARBA00022460"/>
    </source>
</evidence>
<keyword evidence="3" id="KW-0732">Signal</keyword>
<dbReference type="Pfam" id="PF08140">
    <property type="entry name" value="Cuticle_1"/>
    <property type="match status" value="2"/>
</dbReference>
<name>A0AAE1U4C8_9EUCA</name>
<dbReference type="EMBL" id="JAWZYT010002233">
    <property type="protein sequence ID" value="KAK4305780.1"/>
    <property type="molecule type" value="Genomic_DNA"/>
</dbReference>
<accession>A0AAE1U4C8</accession>
<keyword evidence="2" id="KW-0677">Repeat</keyword>
<dbReference type="Proteomes" id="UP001292094">
    <property type="component" value="Unassembled WGS sequence"/>
</dbReference>
<evidence type="ECO:0000256" key="3">
    <source>
        <dbReference type="SAM" id="SignalP"/>
    </source>
</evidence>
<keyword evidence="1" id="KW-0193">Cuticle</keyword>
<comment type="caution">
    <text evidence="4">The sequence shown here is derived from an EMBL/GenBank/DDBJ whole genome shotgun (WGS) entry which is preliminary data.</text>
</comment>
<feature type="signal peptide" evidence="3">
    <location>
        <begin position="1"/>
        <end position="15"/>
    </location>
</feature>
<evidence type="ECO:0000313" key="5">
    <source>
        <dbReference type="Proteomes" id="UP001292094"/>
    </source>
</evidence>
<evidence type="ECO:0000313" key="4">
    <source>
        <dbReference type="EMBL" id="KAK4305780.1"/>
    </source>
</evidence>
<dbReference type="AlphaFoldDB" id="A0AAE1U4C8"/>
<sequence length="131" mass="13821">MKIVLLAILVSGVCSRPSSLPNAGLTRPGVGSIGLSGMVLTDGTIVQFDRAFIDDIVSIGESGIVTKSGKNVQLTRDLHRVKRSHIMNDSGILTSWGQAIVFKKPHTTIVSEGPGGIVFSDGTLVQKPLQL</sequence>